<organism evidence="2 3">
    <name type="scientific">Parelaphostrongylus tenuis</name>
    <name type="common">Meningeal worm</name>
    <dbReference type="NCBI Taxonomy" id="148309"/>
    <lineage>
        <taxon>Eukaryota</taxon>
        <taxon>Metazoa</taxon>
        <taxon>Ecdysozoa</taxon>
        <taxon>Nematoda</taxon>
        <taxon>Chromadorea</taxon>
        <taxon>Rhabditida</taxon>
        <taxon>Rhabditina</taxon>
        <taxon>Rhabditomorpha</taxon>
        <taxon>Strongyloidea</taxon>
        <taxon>Metastrongylidae</taxon>
        <taxon>Parelaphostrongylus</taxon>
    </lineage>
</organism>
<gene>
    <name evidence="2" type="ORF">KIN20_028429</name>
</gene>
<comment type="caution">
    <text evidence="2">The sequence shown here is derived from an EMBL/GenBank/DDBJ whole genome shotgun (WGS) entry which is preliminary data.</text>
</comment>
<keyword evidence="1" id="KW-1133">Transmembrane helix</keyword>
<protein>
    <submittedName>
        <fullName evidence="2">Uncharacterized protein</fullName>
    </submittedName>
</protein>
<sequence length="52" mass="5762">MSITDASTSQGSKHLLRLEGLKCFYLCLGHHGIILISGLAVDLFRKGNFFHD</sequence>
<keyword evidence="1" id="KW-0812">Transmembrane</keyword>
<dbReference type="EMBL" id="JAHQIW010005932">
    <property type="protein sequence ID" value="KAJ1367500.1"/>
    <property type="molecule type" value="Genomic_DNA"/>
</dbReference>
<keyword evidence="1" id="KW-0472">Membrane</keyword>
<proteinExistence type="predicted"/>
<dbReference type="AlphaFoldDB" id="A0AAD5R0V3"/>
<feature type="transmembrane region" description="Helical" evidence="1">
    <location>
        <begin position="23"/>
        <end position="44"/>
    </location>
</feature>
<evidence type="ECO:0000313" key="2">
    <source>
        <dbReference type="EMBL" id="KAJ1367500.1"/>
    </source>
</evidence>
<reference evidence="2" key="1">
    <citation type="submission" date="2021-06" db="EMBL/GenBank/DDBJ databases">
        <title>Parelaphostrongylus tenuis whole genome reference sequence.</title>
        <authorList>
            <person name="Garwood T.J."/>
            <person name="Larsen P.A."/>
            <person name="Fountain-Jones N.M."/>
            <person name="Garbe J.R."/>
            <person name="Macchietto M.G."/>
            <person name="Kania S.A."/>
            <person name="Gerhold R.W."/>
            <person name="Richards J.E."/>
            <person name="Wolf T.M."/>
        </authorList>
    </citation>
    <scope>NUCLEOTIDE SEQUENCE</scope>
    <source>
        <strain evidence="2">MNPRO001-30</strain>
        <tissue evidence="2">Meninges</tissue>
    </source>
</reference>
<name>A0AAD5R0V3_PARTN</name>
<evidence type="ECO:0000313" key="3">
    <source>
        <dbReference type="Proteomes" id="UP001196413"/>
    </source>
</evidence>
<evidence type="ECO:0000256" key="1">
    <source>
        <dbReference type="SAM" id="Phobius"/>
    </source>
</evidence>
<accession>A0AAD5R0V3</accession>
<dbReference type="Proteomes" id="UP001196413">
    <property type="component" value="Unassembled WGS sequence"/>
</dbReference>
<keyword evidence="3" id="KW-1185">Reference proteome</keyword>